<dbReference type="Proteomes" id="UP000287352">
    <property type="component" value="Unassembled WGS sequence"/>
</dbReference>
<comment type="caution">
    <text evidence="3">The sequence shown here is derived from an EMBL/GenBank/DDBJ whole genome shotgun (WGS) entry which is preliminary data.</text>
</comment>
<dbReference type="InterPro" id="IPR002789">
    <property type="entry name" value="HerA_central"/>
</dbReference>
<dbReference type="PANTHER" id="PTHR42957:SF1">
    <property type="entry name" value="HELICASE MJ1565-RELATED"/>
    <property type="match status" value="1"/>
</dbReference>
<feature type="domain" description="Helicase HerA central" evidence="2">
    <location>
        <begin position="164"/>
        <end position="394"/>
    </location>
</feature>
<sequence>MMINQIRQAAAQPPRKPVGITKGPGESTHEYTFVSRDDEQVLKNGEYVYYELLETSLNGAGPVVRRVLGRVLKRVPLQLYPDTFLGEPEVSPTEVAAMVGYNAHTNELFELHVAIMGYYDHSTGSFINPWIPPQSGKKIYLADDQMLTEILSRKQNGQPGSATIGSLLTRAPGAVPIVLSVKDIVSTHMAIIASTGAGKSYLASVVIEELMQPQNKACVLIIDPHGEYSTLDQIANARQFTEEGDGRGNSYQANVRIYKPDQVKVRISTLNIGDMRQLLPEMTEKQQYLLSRALRKVTEGKRGTPWSAADLKQAIKAVSRQKTDEESEGADDSSTVHALTWRVEQRFEHSFTFDDTQHLDLPEIFKPGQCTVLQLNEIDERDQQVIVATLLRRLNQARMDTERGKVQSGESYLPYPVFVLLEEAHHFAPGGTEVVSTAILKQVLAEGRKFGIGVGLISQRPGKLDSDVLSQCQTQCIMRIVNEIDQKSVGAAIEGVGRDLLDNLPALSKGQVIVAGAAVNTPVICRVRTRYTPHGGESKDAPDLWQRYFSQETQESRKRTEAPLNGNRGFNLLR</sequence>
<dbReference type="Gene3D" id="3.40.50.300">
    <property type="entry name" value="P-loop containing nucleotide triphosphate hydrolases"/>
    <property type="match status" value="2"/>
</dbReference>
<dbReference type="OrthoDB" id="9806951at2"/>
<gene>
    <name evidence="3" type="ORF">KTT_00930</name>
</gene>
<protein>
    <recommendedName>
        <fullName evidence="2">Helicase HerA central domain-containing protein</fullName>
    </recommendedName>
</protein>
<feature type="region of interest" description="Disordered" evidence="1">
    <location>
        <begin position="552"/>
        <end position="574"/>
    </location>
</feature>
<proteinExistence type="predicted"/>
<dbReference type="PANTHER" id="PTHR42957">
    <property type="entry name" value="HELICASE MJ1565-RELATED"/>
    <property type="match status" value="1"/>
</dbReference>
<evidence type="ECO:0000256" key="1">
    <source>
        <dbReference type="SAM" id="MobiDB-lite"/>
    </source>
</evidence>
<evidence type="ECO:0000313" key="4">
    <source>
        <dbReference type="Proteomes" id="UP000287352"/>
    </source>
</evidence>
<keyword evidence="4" id="KW-1185">Reference proteome</keyword>
<dbReference type="Pfam" id="PF01935">
    <property type="entry name" value="DUF87"/>
    <property type="match status" value="1"/>
</dbReference>
<name>A0A401ZTY8_9CHLR</name>
<feature type="region of interest" description="Disordered" evidence="1">
    <location>
        <begin position="1"/>
        <end position="27"/>
    </location>
</feature>
<dbReference type="AlphaFoldDB" id="A0A401ZTY8"/>
<evidence type="ECO:0000259" key="2">
    <source>
        <dbReference type="Pfam" id="PF01935"/>
    </source>
</evidence>
<dbReference type="SUPFAM" id="SSF52540">
    <property type="entry name" value="P-loop containing nucleoside triphosphate hydrolases"/>
    <property type="match status" value="1"/>
</dbReference>
<organism evidence="3 4">
    <name type="scientific">Tengunoibacter tsumagoiensis</name>
    <dbReference type="NCBI Taxonomy" id="2014871"/>
    <lineage>
        <taxon>Bacteria</taxon>
        <taxon>Bacillati</taxon>
        <taxon>Chloroflexota</taxon>
        <taxon>Ktedonobacteria</taxon>
        <taxon>Ktedonobacterales</taxon>
        <taxon>Dictyobacteraceae</taxon>
        <taxon>Tengunoibacter</taxon>
    </lineage>
</organism>
<dbReference type="InterPro" id="IPR008571">
    <property type="entry name" value="HerA-like"/>
</dbReference>
<dbReference type="InterPro" id="IPR027417">
    <property type="entry name" value="P-loop_NTPase"/>
</dbReference>
<evidence type="ECO:0000313" key="3">
    <source>
        <dbReference type="EMBL" id="GCE10234.1"/>
    </source>
</evidence>
<dbReference type="EMBL" id="BIFR01000001">
    <property type="protein sequence ID" value="GCE10234.1"/>
    <property type="molecule type" value="Genomic_DNA"/>
</dbReference>
<dbReference type="RefSeq" id="WP_126577849.1">
    <property type="nucleotide sequence ID" value="NZ_BIFR01000001.1"/>
</dbReference>
<accession>A0A401ZTY8</accession>
<reference evidence="4" key="1">
    <citation type="submission" date="2018-12" db="EMBL/GenBank/DDBJ databases">
        <title>Tengunoibacter tsumagoiensis gen. nov., sp. nov., Dictyobacter kobayashii sp. nov., D. alpinus sp. nov., and D. joshuensis sp. nov. and description of Dictyobacteraceae fam. nov. within the order Ktedonobacterales isolated from Tengu-no-mugimeshi.</title>
        <authorList>
            <person name="Wang C.M."/>
            <person name="Zheng Y."/>
            <person name="Sakai Y."/>
            <person name="Toyoda A."/>
            <person name="Minakuchi Y."/>
            <person name="Abe K."/>
            <person name="Yokota A."/>
            <person name="Yabe S."/>
        </authorList>
    </citation>
    <scope>NUCLEOTIDE SEQUENCE [LARGE SCALE GENOMIC DNA]</scope>
    <source>
        <strain evidence="4">Uno3</strain>
    </source>
</reference>